<evidence type="ECO:0000313" key="2">
    <source>
        <dbReference type="Proteomes" id="UP000011116"/>
    </source>
</evidence>
<dbReference type="InterPro" id="IPR002083">
    <property type="entry name" value="MATH/TRAF_dom"/>
</dbReference>
<dbReference type="SUPFAM" id="SSF49599">
    <property type="entry name" value="TRAF domain-like"/>
    <property type="match status" value="2"/>
</dbReference>
<reference evidence="1" key="2">
    <citation type="submission" date="2020-10" db="EMBL/GenBank/DDBJ databases">
        <authorList>
            <person name="Scholz U."/>
            <person name="Mascher M."/>
            <person name="Fiebig A."/>
        </authorList>
    </citation>
    <scope>NUCLEOTIDE SEQUENCE [LARGE SCALE GENOMIC DNA]</scope>
    <source>
        <strain evidence="1">cv. Morex</strain>
    </source>
</reference>
<dbReference type="Gene3D" id="2.60.210.10">
    <property type="entry name" value="Apoptosis, Tumor Necrosis Factor Receptor Associated Protein 2, Chain A"/>
    <property type="match status" value="2"/>
</dbReference>
<reference evidence="2" key="1">
    <citation type="journal article" date="2012" name="Nature">
        <title>A physical, genetic and functional sequence assembly of the barley genome.</title>
        <authorList>
            <consortium name="The International Barley Genome Sequencing Consortium"/>
            <person name="Mayer K.F."/>
            <person name="Waugh R."/>
            <person name="Brown J.W."/>
            <person name="Schulman A."/>
            <person name="Langridge P."/>
            <person name="Platzer M."/>
            <person name="Fincher G.B."/>
            <person name="Muehlbauer G.J."/>
            <person name="Sato K."/>
            <person name="Close T.J."/>
            <person name="Wise R.P."/>
            <person name="Stein N."/>
        </authorList>
    </citation>
    <scope>NUCLEOTIDE SEQUENCE [LARGE SCALE GENOMIC DNA]</scope>
    <source>
        <strain evidence="2">cv. Morex</strain>
    </source>
</reference>
<sequence>MGAAGSRSSPLVETTRIHGYSSLLRPQVFSIIFFSDLRWQLKVHPFGTDELGKPNLLFVSVEIDCWFHDQLLATSCRTDVSIGIEILDETGRHTVFHEETRPGFRANGSSSLLVSRRELEASSCVRNDSFTVRCTMTTKQHRDLSRSKELAAMDAMIGSHTLAIASVCKLKAGLRDGESAYSTRFAVGGCTWYLKFYPCHHGFALHLVRASKHADEPPATAEFSFELEGLVNFESRKMTHTFHYDNKHISRYPLKLSSTPVMHDDRLLIRCHLAVMPPAATMPVSAVISRTESILTPLLSAVYM</sequence>
<dbReference type="CDD" id="cd00121">
    <property type="entry name" value="MATH"/>
    <property type="match status" value="2"/>
</dbReference>
<protein>
    <recommendedName>
        <fullName evidence="3">MATH domain-containing protein</fullName>
    </recommendedName>
</protein>
<reference evidence="1" key="3">
    <citation type="submission" date="2022-01" db="UniProtKB">
        <authorList>
            <consortium name="EnsemblPlants"/>
        </authorList>
    </citation>
    <scope>IDENTIFICATION</scope>
    <source>
        <strain evidence="1">subsp. vulgare</strain>
    </source>
</reference>
<evidence type="ECO:0008006" key="3">
    <source>
        <dbReference type="Google" id="ProtNLM"/>
    </source>
</evidence>
<keyword evidence="2" id="KW-1185">Reference proteome</keyword>
<dbReference type="GO" id="GO:0016567">
    <property type="term" value="P:protein ubiquitination"/>
    <property type="evidence" value="ECO:0007669"/>
    <property type="project" value="InterPro"/>
</dbReference>
<dbReference type="Gramene" id="HORVU.MOREX.r3.2HG0110570.1">
    <property type="protein sequence ID" value="HORVU.MOREX.r3.2HG0110570.1.CDS1"/>
    <property type="gene ID" value="HORVU.MOREX.r3.2HG0110570"/>
</dbReference>
<dbReference type="EnsemblPlants" id="HORVU.MOREX.r3.2HG0110570.1">
    <property type="protein sequence ID" value="HORVU.MOREX.r3.2HG0110570.1.CDS1"/>
    <property type="gene ID" value="HORVU.MOREX.r3.2HG0110570"/>
</dbReference>
<dbReference type="AlphaFoldDB" id="A0A8I6WX56"/>
<accession>A0A8I6WX56</accession>
<organism evidence="1 2">
    <name type="scientific">Hordeum vulgare subsp. vulgare</name>
    <name type="common">Domesticated barley</name>
    <dbReference type="NCBI Taxonomy" id="112509"/>
    <lineage>
        <taxon>Eukaryota</taxon>
        <taxon>Viridiplantae</taxon>
        <taxon>Streptophyta</taxon>
        <taxon>Embryophyta</taxon>
        <taxon>Tracheophyta</taxon>
        <taxon>Spermatophyta</taxon>
        <taxon>Magnoliopsida</taxon>
        <taxon>Liliopsida</taxon>
        <taxon>Poales</taxon>
        <taxon>Poaceae</taxon>
        <taxon>BOP clade</taxon>
        <taxon>Pooideae</taxon>
        <taxon>Triticodae</taxon>
        <taxon>Triticeae</taxon>
        <taxon>Hordeinae</taxon>
        <taxon>Hordeum</taxon>
    </lineage>
</organism>
<dbReference type="InterPro" id="IPR008974">
    <property type="entry name" value="TRAF-like"/>
</dbReference>
<dbReference type="PANTHER" id="PTHR26379">
    <property type="entry name" value="BTB/POZ AND MATH DOMAIN-CONTAINING PROTEIN 1"/>
    <property type="match status" value="1"/>
</dbReference>
<dbReference type="Proteomes" id="UP000011116">
    <property type="component" value="Chromosome 2H"/>
</dbReference>
<dbReference type="InterPro" id="IPR045005">
    <property type="entry name" value="BPM1-6"/>
</dbReference>
<proteinExistence type="predicted"/>
<name>A0A8I6WX56_HORVV</name>
<evidence type="ECO:0000313" key="1">
    <source>
        <dbReference type="EnsemblPlants" id="HORVU.MOREX.r3.2HG0110570.1.CDS1"/>
    </source>
</evidence>
<dbReference type="PANTHER" id="PTHR26379:SF453">
    <property type="entry name" value="MATH DOMAIN-CONTAINING PROTEIN"/>
    <property type="match status" value="1"/>
</dbReference>
<dbReference type="Gramene" id="HORVU.MOREX.r2.2HG0090630.1">
    <property type="protein sequence ID" value="HORVU.MOREX.r2.2HG0090630.1.CDS.1"/>
    <property type="gene ID" value="HORVU.MOREX.r2.2HG0090630"/>
</dbReference>